<gene>
    <name evidence="2" type="ORF">ACFP3J_06480</name>
</gene>
<evidence type="ECO:0000313" key="3">
    <source>
        <dbReference type="Proteomes" id="UP001596065"/>
    </source>
</evidence>
<feature type="region of interest" description="Disordered" evidence="1">
    <location>
        <begin position="86"/>
        <end position="109"/>
    </location>
</feature>
<evidence type="ECO:0000256" key="1">
    <source>
        <dbReference type="SAM" id="MobiDB-lite"/>
    </source>
</evidence>
<reference evidence="3" key="1">
    <citation type="journal article" date="2019" name="Int. J. Syst. Evol. Microbiol.">
        <title>The Global Catalogue of Microorganisms (GCM) 10K type strain sequencing project: providing services to taxonomists for standard genome sequencing and annotation.</title>
        <authorList>
            <consortium name="The Broad Institute Genomics Platform"/>
            <consortium name="The Broad Institute Genome Sequencing Center for Infectious Disease"/>
            <person name="Wu L."/>
            <person name="Ma J."/>
        </authorList>
    </citation>
    <scope>NUCLEOTIDE SEQUENCE [LARGE SCALE GENOMIC DNA]</scope>
    <source>
        <strain evidence="3">KCTC 5701</strain>
    </source>
</reference>
<sequence length="109" mass="11709">MAEHASILSSMGYYTSEAHSASALVDLLTAAAREATRRPAERDPDGDRFNDAEAYYADLPPEQRRHLAAETAETINNTLARLFVRLGPPPEGLEHDSSPATSGDGGANR</sequence>
<proteinExistence type="predicted"/>
<comment type="caution">
    <text evidence="2">The sequence shown here is derived from an EMBL/GenBank/DDBJ whole genome shotgun (WGS) entry which is preliminary data.</text>
</comment>
<dbReference type="RefSeq" id="WP_344348228.1">
    <property type="nucleotide sequence ID" value="NZ_BAAASM010000014.1"/>
</dbReference>
<evidence type="ECO:0000313" key="2">
    <source>
        <dbReference type="EMBL" id="MFC5655135.1"/>
    </source>
</evidence>
<organism evidence="2 3">
    <name type="scientific">Streptomyces nogalater</name>
    <dbReference type="NCBI Taxonomy" id="38314"/>
    <lineage>
        <taxon>Bacteria</taxon>
        <taxon>Bacillati</taxon>
        <taxon>Actinomycetota</taxon>
        <taxon>Actinomycetes</taxon>
        <taxon>Kitasatosporales</taxon>
        <taxon>Streptomycetaceae</taxon>
        <taxon>Streptomyces</taxon>
    </lineage>
</organism>
<protein>
    <submittedName>
        <fullName evidence="2">Uncharacterized protein</fullName>
    </submittedName>
</protein>
<dbReference type="EMBL" id="JBHSOE010000007">
    <property type="protein sequence ID" value="MFC5655135.1"/>
    <property type="molecule type" value="Genomic_DNA"/>
</dbReference>
<dbReference type="Proteomes" id="UP001596065">
    <property type="component" value="Unassembled WGS sequence"/>
</dbReference>
<name>A0ABW0WFS6_STRNO</name>
<accession>A0ABW0WFS6</accession>
<keyword evidence="3" id="KW-1185">Reference proteome</keyword>